<dbReference type="GO" id="GO:0003688">
    <property type="term" value="F:DNA replication origin binding"/>
    <property type="evidence" value="ECO:0007669"/>
    <property type="project" value="UniProtKB-UniRule"/>
</dbReference>
<keyword evidence="7 9" id="KW-0238">DNA-binding</keyword>
<evidence type="ECO:0000313" key="14">
    <source>
        <dbReference type="Proteomes" id="UP000002745"/>
    </source>
</evidence>
<dbReference type="InterPro" id="IPR024633">
    <property type="entry name" value="DnaA_N_dom"/>
</dbReference>
<reference evidence="14" key="1">
    <citation type="journal article" date="2011" name="J. Bacteriol.">
        <title>Genome sequences of eight morphologically diverse alphaproteobacteria.</title>
        <authorList>
            <consortium name="US DOE Joint Genome Institute"/>
            <person name="Brown P.J."/>
            <person name="Kysela D.T."/>
            <person name="Buechlein A."/>
            <person name="Hemmerich C."/>
            <person name="Brun Y.V."/>
        </authorList>
    </citation>
    <scope>NUCLEOTIDE SEQUENCE [LARGE SCALE GENOMIC DNA]</scope>
    <source>
        <strain evidence="14">ATCC 49814 / DSM 5838 / IFAM 1418</strain>
    </source>
</reference>
<dbReference type="GO" id="GO:0006275">
    <property type="term" value="P:regulation of DNA replication"/>
    <property type="evidence" value="ECO:0007669"/>
    <property type="project" value="UniProtKB-UniRule"/>
</dbReference>
<proteinExistence type="inferred from homology"/>
<dbReference type="Pfam" id="PF11638">
    <property type="entry name" value="DnaA_N"/>
    <property type="match status" value="1"/>
</dbReference>
<evidence type="ECO:0000256" key="10">
    <source>
        <dbReference type="RuleBase" id="RU004227"/>
    </source>
</evidence>
<dbReference type="CDD" id="cd00009">
    <property type="entry name" value="AAA"/>
    <property type="match status" value="1"/>
</dbReference>
<dbReference type="PRINTS" id="PR00051">
    <property type="entry name" value="DNAA"/>
</dbReference>
<evidence type="ECO:0000256" key="2">
    <source>
        <dbReference type="ARBA" id="ARBA00022490"/>
    </source>
</evidence>
<sequence>MDNQTHKESMSLFGDLDMQAEILSEGGRGPVIWSEVRAKLRDLYGASSFDKWMASLVFVAEVDGTVTLSTESRIDRERIDRDYMRNITGVWAALDPKSRPVNLMADADLCEDLKALAKTNRANQNKKAVSVKASAENTKVADKKESVDFTQGVDLTQTFDTLVVGDSNQLAANIARKVASGIVGPVSVVLFYGAHGVGKTHLLRAIEHDCAVQTKAKSAVYMSAEDFMLSFVEGVRQKDTSAQRNRIRNADIVLLDDLQLITSRAATLKEFFQHLRAVTSNGGKVVLSADAAPTRLECLDDRMRDDIQGGVVVEVHRPEIEMRAEIIRSKIAIIKEDFPEFSLEDAWIDMMAERLTASGRALYGAVRNVFAGTVLANKPVTEAAVENAIRLIVGERRAPKIDTIKDVVAKYYGVTKADLDSASRRRNLAQPRQIAMYFCRELTTCSYPLIGFNFGKRDHTTVIYACRKVQERIDLESELGDEIVKLQRQIMDDPRNQQFN</sequence>
<dbReference type="HOGENOM" id="CLU_026910_3_0_5"/>
<dbReference type="Gene3D" id="3.40.50.300">
    <property type="entry name" value="P-loop containing nucleotide triphosphate hydrolases"/>
    <property type="match status" value="1"/>
</dbReference>
<organism evidence="13 14">
    <name type="scientific">Hirschia baltica (strain ATCC 49814 / DSM 5838 / IFAM 1418)</name>
    <dbReference type="NCBI Taxonomy" id="582402"/>
    <lineage>
        <taxon>Bacteria</taxon>
        <taxon>Pseudomonadati</taxon>
        <taxon>Pseudomonadota</taxon>
        <taxon>Alphaproteobacteria</taxon>
        <taxon>Hyphomonadales</taxon>
        <taxon>Hyphomonadaceae</taxon>
        <taxon>Hirschia</taxon>
    </lineage>
</organism>
<evidence type="ECO:0000256" key="5">
    <source>
        <dbReference type="ARBA" id="ARBA00022840"/>
    </source>
</evidence>
<keyword evidence="5 9" id="KW-0067">ATP-binding</keyword>
<dbReference type="Pfam" id="PF00308">
    <property type="entry name" value="Bac_DnaA"/>
    <property type="match status" value="1"/>
</dbReference>
<evidence type="ECO:0000256" key="8">
    <source>
        <dbReference type="NCBIfam" id="TIGR00362"/>
    </source>
</evidence>
<dbReference type="Pfam" id="PF08299">
    <property type="entry name" value="Bac_DnaA_C"/>
    <property type="match status" value="1"/>
</dbReference>
<evidence type="ECO:0000256" key="1">
    <source>
        <dbReference type="ARBA" id="ARBA00006583"/>
    </source>
</evidence>
<dbReference type="InterPro" id="IPR001957">
    <property type="entry name" value="Chromosome_initiator_DnaA"/>
</dbReference>
<keyword evidence="4 9" id="KW-0547">Nucleotide-binding</keyword>
<dbReference type="InterPro" id="IPR010921">
    <property type="entry name" value="Trp_repressor/repl_initiator"/>
</dbReference>
<dbReference type="SUPFAM" id="SSF48295">
    <property type="entry name" value="TrpR-like"/>
    <property type="match status" value="1"/>
</dbReference>
<dbReference type="Proteomes" id="UP000002745">
    <property type="component" value="Chromosome"/>
</dbReference>
<dbReference type="GO" id="GO:0005886">
    <property type="term" value="C:plasma membrane"/>
    <property type="evidence" value="ECO:0007669"/>
    <property type="project" value="TreeGrafter"/>
</dbReference>
<dbReference type="InterPro" id="IPR020591">
    <property type="entry name" value="Chromosome_initiator_DnaA-like"/>
</dbReference>
<protein>
    <recommendedName>
        <fullName evidence="8 9">Chromosomal replication initiator protein DnaA</fullName>
    </recommendedName>
</protein>
<dbReference type="InterPro" id="IPR018312">
    <property type="entry name" value="Chromosome_initiator_DnaA_CS"/>
</dbReference>
<dbReference type="KEGG" id="hba:Hbal_3038"/>
<evidence type="ECO:0000256" key="7">
    <source>
        <dbReference type="ARBA" id="ARBA00023125"/>
    </source>
</evidence>
<keyword evidence="6" id="KW-0446">Lipid-binding</keyword>
<evidence type="ECO:0000256" key="3">
    <source>
        <dbReference type="ARBA" id="ARBA00022705"/>
    </source>
</evidence>
<dbReference type="Gene3D" id="3.30.300.180">
    <property type="match status" value="1"/>
</dbReference>
<dbReference type="InterPro" id="IPR003593">
    <property type="entry name" value="AAA+_ATPase"/>
</dbReference>
<dbReference type="NCBIfam" id="TIGR00362">
    <property type="entry name" value="DnaA"/>
    <property type="match status" value="1"/>
</dbReference>
<feature type="domain" description="AAA+ ATPase" evidence="11">
    <location>
        <begin position="185"/>
        <end position="337"/>
    </location>
</feature>
<evidence type="ECO:0000313" key="13">
    <source>
        <dbReference type="EMBL" id="ACT60706.1"/>
    </source>
</evidence>
<comment type="similarity">
    <text evidence="1 10">Belongs to the DnaA family.</text>
</comment>
<evidence type="ECO:0000256" key="9">
    <source>
        <dbReference type="RuleBase" id="RU000577"/>
    </source>
</evidence>
<feature type="domain" description="Chromosomal replication initiator DnaA C-terminal" evidence="12">
    <location>
        <begin position="400"/>
        <end position="469"/>
    </location>
</feature>
<evidence type="ECO:0000259" key="11">
    <source>
        <dbReference type="SMART" id="SM00382"/>
    </source>
</evidence>
<dbReference type="PANTHER" id="PTHR30050">
    <property type="entry name" value="CHROMOSOMAL REPLICATION INITIATOR PROTEIN DNAA"/>
    <property type="match status" value="1"/>
</dbReference>
<dbReference type="InterPro" id="IPR013159">
    <property type="entry name" value="DnaA_C"/>
</dbReference>
<dbReference type="PANTHER" id="PTHR30050:SF2">
    <property type="entry name" value="CHROMOSOMAL REPLICATION INITIATOR PROTEIN DNAA"/>
    <property type="match status" value="1"/>
</dbReference>
<dbReference type="STRING" id="582402.Hbal_3038"/>
<name>C6XRU6_HIRBI</name>
<dbReference type="PROSITE" id="PS01008">
    <property type="entry name" value="DNAA"/>
    <property type="match status" value="1"/>
</dbReference>
<evidence type="ECO:0000256" key="6">
    <source>
        <dbReference type="ARBA" id="ARBA00023121"/>
    </source>
</evidence>
<dbReference type="InterPro" id="IPR027417">
    <property type="entry name" value="P-loop_NTPase"/>
</dbReference>
<evidence type="ECO:0000259" key="12">
    <source>
        <dbReference type="SMART" id="SM00760"/>
    </source>
</evidence>
<dbReference type="eggNOG" id="COG0593">
    <property type="taxonomic scope" value="Bacteria"/>
</dbReference>
<dbReference type="GO" id="GO:0006270">
    <property type="term" value="P:DNA replication initiation"/>
    <property type="evidence" value="ECO:0007669"/>
    <property type="project" value="UniProtKB-UniRule"/>
</dbReference>
<keyword evidence="3 9" id="KW-0235">DNA replication</keyword>
<dbReference type="GO" id="GO:0005524">
    <property type="term" value="F:ATP binding"/>
    <property type="evidence" value="ECO:0007669"/>
    <property type="project" value="UniProtKB-UniRule"/>
</dbReference>
<dbReference type="Gene3D" id="1.10.1750.10">
    <property type="match status" value="1"/>
</dbReference>
<dbReference type="RefSeq" id="WP_015828856.1">
    <property type="nucleotide sequence ID" value="NC_012982.1"/>
</dbReference>
<dbReference type="GO" id="GO:0008289">
    <property type="term" value="F:lipid binding"/>
    <property type="evidence" value="ECO:0007669"/>
    <property type="project" value="UniProtKB-KW"/>
</dbReference>
<gene>
    <name evidence="13" type="ordered locus">Hbal_3038</name>
</gene>
<dbReference type="CDD" id="cd06571">
    <property type="entry name" value="Bac_DnaA_C"/>
    <property type="match status" value="1"/>
</dbReference>
<dbReference type="Gene3D" id="1.10.8.60">
    <property type="match status" value="1"/>
</dbReference>
<dbReference type="AlphaFoldDB" id="C6XRU6"/>
<dbReference type="SMART" id="SM00760">
    <property type="entry name" value="Bac_DnaA_C"/>
    <property type="match status" value="1"/>
</dbReference>
<dbReference type="InterPro" id="IPR013317">
    <property type="entry name" value="DnaA_dom"/>
</dbReference>
<dbReference type="InterPro" id="IPR038454">
    <property type="entry name" value="DnaA_N_sf"/>
</dbReference>
<keyword evidence="14" id="KW-1185">Reference proteome</keyword>
<dbReference type="OrthoDB" id="9807019at2"/>
<accession>C6XRU6</accession>
<dbReference type="SUPFAM" id="SSF52540">
    <property type="entry name" value="P-loop containing nucleoside triphosphate hydrolases"/>
    <property type="match status" value="1"/>
</dbReference>
<comment type="function">
    <text evidence="9">Plays an essential role in the initiation and regulation of chromosomal replication. ATP-DnaA binds to the origin of replication (oriC) to initiate formation of the DNA replication initiation complex once per cell cycle. Binds the DnaA box (a 9 base pair repeat at the origin) and separates the double-stranded (ds)DNA. Forms a right-handed helical filament on oriC DNA; dsDNA binds to the exterior of the filament while single-stranded (ss)DNA is stabiized in the filament's interior. The ATP-DnaA-oriC complex binds and stabilizes one strand of the AT-rich DNA unwinding element (DUE), permitting loading of DNA polymerase. After initiation quickly degrades to an ADP-DnaA complex that is not apt for DNA replication. Binds acidic phospholipids.</text>
</comment>
<evidence type="ECO:0000256" key="4">
    <source>
        <dbReference type="ARBA" id="ARBA00022741"/>
    </source>
</evidence>
<dbReference type="EMBL" id="CP001678">
    <property type="protein sequence ID" value="ACT60706.1"/>
    <property type="molecule type" value="Genomic_DNA"/>
</dbReference>
<keyword evidence="2" id="KW-0963">Cytoplasm</keyword>
<dbReference type="SMART" id="SM00382">
    <property type="entry name" value="AAA"/>
    <property type="match status" value="1"/>
</dbReference>